<evidence type="ECO:0000313" key="3">
    <source>
        <dbReference type="EMBL" id="OXV06379.1"/>
    </source>
</evidence>
<dbReference type="SMART" id="SM00855">
    <property type="entry name" value="PGAM"/>
    <property type="match status" value="1"/>
</dbReference>
<evidence type="ECO:0000256" key="1">
    <source>
        <dbReference type="SAM" id="MobiDB-lite"/>
    </source>
</evidence>
<dbReference type="SUPFAM" id="SSF53254">
    <property type="entry name" value="Phosphoglycerate mutase-like"/>
    <property type="match status" value="1"/>
</dbReference>
<dbReference type="PANTHER" id="PTHR48100">
    <property type="entry name" value="BROAD-SPECIFICITY PHOSPHATASE YOR283W-RELATED"/>
    <property type="match status" value="1"/>
</dbReference>
<keyword evidence="2" id="KW-0472">Membrane</keyword>
<dbReference type="InterPro" id="IPR050275">
    <property type="entry name" value="PGM_Phosphatase"/>
</dbReference>
<keyword evidence="2" id="KW-1133">Transmembrane helix</keyword>
<keyword evidence="4" id="KW-1185">Reference proteome</keyword>
<dbReference type="OrthoDB" id="496981at2759"/>
<dbReference type="PANTHER" id="PTHR48100:SF1">
    <property type="entry name" value="HISTIDINE PHOSPHATASE FAMILY PROTEIN-RELATED"/>
    <property type="match status" value="1"/>
</dbReference>
<sequence>NGVPHIGFQTSYIETSLTCRSHNLFCRPFLLVVTVILAGFTMMAEFNTVTSSYLKYSTVVGYFLQADPDTDPHEFDFVSTNFGLIDRIYDTDSPLDNGNKTQWERFERKVRSLDSEAGEHATYKVLFLGRHGEGHHNVAESFYGTELWDCHWSLLNGNGIVTWDDARLTEVGKAQARTIHNAWAKQIENKIPPPESYYVSPLNRCLSTARITFDGLGLPNTIPFQPIVKELLRETLGIHTCDRRSPKSAIEREYPLYKIEDGFVETDLLWEPKLRESDSARTARLRKFLDDVFTNDPATFISFSTHSGAITSILEAIEHRSFDLATGAMIPVLVKAERVLGPSPPTTIEPPSLAPECKSDPLAFSAEPFPMSA</sequence>
<accession>A0A232LQH5</accession>
<comment type="caution">
    <text evidence="3">The sequence shown here is derived from an EMBL/GenBank/DDBJ whole genome shotgun (WGS) entry which is preliminary data.</text>
</comment>
<reference evidence="3 4" key="1">
    <citation type="journal article" date="2015" name="Environ. Microbiol.">
        <title>Metagenome sequence of Elaphomyces granulatus from sporocarp tissue reveals Ascomycota ectomycorrhizal fingerprints of genome expansion and a Proteobacteria-rich microbiome.</title>
        <authorList>
            <person name="Quandt C.A."/>
            <person name="Kohler A."/>
            <person name="Hesse C.N."/>
            <person name="Sharpton T.J."/>
            <person name="Martin F."/>
            <person name="Spatafora J.W."/>
        </authorList>
    </citation>
    <scope>NUCLEOTIDE SEQUENCE [LARGE SCALE GENOMIC DNA]</scope>
    <source>
        <strain evidence="3 4">OSC145934</strain>
    </source>
</reference>
<organism evidence="3 4">
    <name type="scientific">Elaphomyces granulatus</name>
    <dbReference type="NCBI Taxonomy" id="519963"/>
    <lineage>
        <taxon>Eukaryota</taxon>
        <taxon>Fungi</taxon>
        <taxon>Dikarya</taxon>
        <taxon>Ascomycota</taxon>
        <taxon>Pezizomycotina</taxon>
        <taxon>Eurotiomycetes</taxon>
        <taxon>Eurotiomycetidae</taxon>
        <taxon>Eurotiales</taxon>
        <taxon>Elaphomycetaceae</taxon>
        <taxon>Elaphomyces</taxon>
    </lineage>
</organism>
<dbReference type="EMBL" id="NPHW01005829">
    <property type="protein sequence ID" value="OXV06379.1"/>
    <property type="molecule type" value="Genomic_DNA"/>
</dbReference>
<name>A0A232LQH5_9EURO</name>
<dbReference type="AlphaFoldDB" id="A0A232LQH5"/>
<evidence type="ECO:0000313" key="4">
    <source>
        <dbReference type="Proteomes" id="UP000243515"/>
    </source>
</evidence>
<feature type="region of interest" description="Disordered" evidence="1">
    <location>
        <begin position="343"/>
        <end position="373"/>
    </location>
</feature>
<keyword evidence="2" id="KW-0812">Transmembrane</keyword>
<dbReference type="Pfam" id="PF00300">
    <property type="entry name" value="His_Phos_1"/>
    <property type="match status" value="1"/>
</dbReference>
<gene>
    <name evidence="3" type="ORF">Egran_05853</name>
</gene>
<dbReference type="CDD" id="cd07067">
    <property type="entry name" value="HP_PGM_like"/>
    <property type="match status" value="1"/>
</dbReference>
<dbReference type="GO" id="GO:0016791">
    <property type="term" value="F:phosphatase activity"/>
    <property type="evidence" value="ECO:0007669"/>
    <property type="project" value="TreeGrafter"/>
</dbReference>
<proteinExistence type="predicted"/>
<dbReference type="InterPro" id="IPR013078">
    <property type="entry name" value="His_Pase_superF_clade-1"/>
</dbReference>
<feature type="non-terminal residue" evidence="3">
    <location>
        <position position="1"/>
    </location>
</feature>
<dbReference type="Proteomes" id="UP000243515">
    <property type="component" value="Unassembled WGS sequence"/>
</dbReference>
<dbReference type="GO" id="GO:0005737">
    <property type="term" value="C:cytoplasm"/>
    <property type="evidence" value="ECO:0007669"/>
    <property type="project" value="TreeGrafter"/>
</dbReference>
<dbReference type="Gene3D" id="3.40.50.1240">
    <property type="entry name" value="Phosphoglycerate mutase-like"/>
    <property type="match status" value="1"/>
</dbReference>
<dbReference type="InterPro" id="IPR029033">
    <property type="entry name" value="His_PPase_superfam"/>
</dbReference>
<protein>
    <submittedName>
        <fullName evidence="3">Uncharacterized protein</fullName>
    </submittedName>
</protein>
<feature type="transmembrane region" description="Helical" evidence="2">
    <location>
        <begin position="24"/>
        <end position="44"/>
    </location>
</feature>
<evidence type="ECO:0000256" key="2">
    <source>
        <dbReference type="SAM" id="Phobius"/>
    </source>
</evidence>